<keyword evidence="1" id="KW-0378">Hydrolase</keyword>
<sequence length="237" mass="24960">MDRSILTRPAPEPDAELHHGHQAADVWRPATAGKPLLVLLHGGFWRPGYDRTHTRILCRALRDAGRPVVAPEYRRTPGRPGHTIADVRAAVSVLPARLSATATILIGHSAGGHLALWAAATCPPPGLLGTLALAPVADLAMAHEARLDDDAVVDFLGGPPSDHRDLDPRLLHSPDTPVVLLHGEADTVVPAALSRSYAAAHPAAELVTLPGTGHFELIDPDSAAWPAVHTRLAGLSP</sequence>
<evidence type="ECO:0000313" key="5">
    <source>
        <dbReference type="Proteomes" id="UP000754495"/>
    </source>
</evidence>
<organism evidence="4 5">
    <name type="scientific">Amycolatopsis viridis</name>
    <dbReference type="NCBI Taxonomy" id="185678"/>
    <lineage>
        <taxon>Bacteria</taxon>
        <taxon>Bacillati</taxon>
        <taxon>Actinomycetota</taxon>
        <taxon>Actinomycetes</taxon>
        <taxon>Pseudonocardiales</taxon>
        <taxon>Pseudonocardiaceae</taxon>
        <taxon>Amycolatopsis</taxon>
    </lineage>
</organism>
<protein>
    <submittedName>
        <fullName evidence="4">Acetyl esterase/lipase</fullName>
    </submittedName>
</protein>
<evidence type="ECO:0000313" key="4">
    <source>
        <dbReference type="EMBL" id="NIH80257.1"/>
    </source>
</evidence>
<proteinExistence type="predicted"/>
<dbReference type="InterPro" id="IPR029058">
    <property type="entry name" value="AB_hydrolase_fold"/>
</dbReference>
<dbReference type="InterPro" id="IPR050300">
    <property type="entry name" value="GDXG_lipolytic_enzyme"/>
</dbReference>
<comment type="caution">
    <text evidence="4">The sequence shown here is derived from an EMBL/GenBank/DDBJ whole genome shotgun (WGS) entry which is preliminary data.</text>
</comment>
<dbReference type="Gene3D" id="3.40.50.1820">
    <property type="entry name" value="alpha/beta hydrolase"/>
    <property type="match status" value="1"/>
</dbReference>
<name>A0ABX0SWG3_9PSEU</name>
<dbReference type="Pfam" id="PF07859">
    <property type="entry name" value="Abhydrolase_3"/>
    <property type="match status" value="1"/>
</dbReference>
<evidence type="ECO:0000256" key="1">
    <source>
        <dbReference type="ARBA" id="ARBA00022801"/>
    </source>
</evidence>
<evidence type="ECO:0000259" key="2">
    <source>
        <dbReference type="Pfam" id="PF07859"/>
    </source>
</evidence>
<feature type="domain" description="Alpha/beta hydrolase fold-3" evidence="2">
    <location>
        <begin position="37"/>
        <end position="146"/>
    </location>
</feature>
<dbReference type="PANTHER" id="PTHR48081:SF33">
    <property type="entry name" value="KYNURENINE FORMAMIDASE"/>
    <property type="match status" value="1"/>
</dbReference>
<dbReference type="EMBL" id="JAANOU010000001">
    <property type="protein sequence ID" value="NIH80257.1"/>
    <property type="molecule type" value="Genomic_DNA"/>
</dbReference>
<dbReference type="Pfam" id="PF08386">
    <property type="entry name" value="Abhydrolase_4"/>
    <property type="match status" value="1"/>
</dbReference>
<dbReference type="RefSeq" id="WP_313886129.1">
    <property type="nucleotide sequence ID" value="NZ_JAANOU010000001.1"/>
</dbReference>
<dbReference type="InterPro" id="IPR013094">
    <property type="entry name" value="AB_hydrolase_3"/>
</dbReference>
<accession>A0ABX0SWG3</accession>
<keyword evidence="5" id="KW-1185">Reference proteome</keyword>
<evidence type="ECO:0000259" key="3">
    <source>
        <dbReference type="Pfam" id="PF08386"/>
    </source>
</evidence>
<dbReference type="Proteomes" id="UP000754495">
    <property type="component" value="Unassembled WGS sequence"/>
</dbReference>
<dbReference type="PANTHER" id="PTHR48081">
    <property type="entry name" value="AB HYDROLASE SUPERFAMILY PROTEIN C4A8.06C"/>
    <property type="match status" value="1"/>
</dbReference>
<dbReference type="InterPro" id="IPR013595">
    <property type="entry name" value="Pept_S33_TAP-like_C"/>
</dbReference>
<feature type="domain" description="Peptidase S33 tripeptidyl aminopeptidase-like C-terminal" evidence="3">
    <location>
        <begin position="175"/>
        <end position="229"/>
    </location>
</feature>
<reference evidence="4 5" key="1">
    <citation type="submission" date="2020-03" db="EMBL/GenBank/DDBJ databases">
        <title>Sequencing the genomes of 1000 actinobacteria strains.</title>
        <authorList>
            <person name="Klenk H.-P."/>
        </authorList>
    </citation>
    <scope>NUCLEOTIDE SEQUENCE [LARGE SCALE GENOMIC DNA]</scope>
    <source>
        <strain evidence="4 5">DSM 45668</strain>
    </source>
</reference>
<gene>
    <name evidence="4" type="ORF">FHX46_002787</name>
</gene>
<dbReference type="SUPFAM" id="SSF53474">
    <property type="entry name" value="alpha/beta-Hydrolases"/>
    <property type="match status" value="1"/>
</dbReference>